<evidence type="ECO:0000313" key="1">
    <source>
        <dbReference type="EMBL" id="JAS34466.1"/>
    </source>
</evidence>
<sequence length="192" mass="21687">MVGSPDNPRTYVYDTGCLRIFFGVLVFFLEDVDVSLLESLLLRSPVRLKDWKTFLSVDSEDSLHLELSGLLFPEPDSLVPSLALEGSESVESSSYIHLRLSLRLMALKSRTPRIFLVGEGVCGDMLRERSSGVGIDTNKMGWLNSAIFKDSALIFNRLKIHCSDQYNYIKHNYLSLDNTLLCHNSFSLAYQL</sequence>
<dbReference type="EMBL" id="GEDC01002832">
    <property type="protein sequence ID" value="JAS34466.1"/>
    <property type="molecule type" value="Transcribed_RNA"/>
</dbReference>
<reference evidence="1" key="1">
    <citation type="submission" date="2015-12" db="EMBL/GenBank/DDBJ databases">
        <title>De novo transcriptome assembly of four potential Pierce s Disease insect vectors from Arizona vineyards.</title>
        <authorList>
            <person name="Tassone E.E."/>
        </authorList>
    </citation>
    <scope>NUCLEOTIDE SEQUENCE</scope>
</reference>
<protein>
    <submittedName>
        <fullName evidence="1">Uncharacterized protein</fullName>
    </submittedName>
</protein>
<gene>
    <name evidence="1" type="ORF">g.1138</name>
</gene>
<dbReference type="AlphaFoldDB" id="A0A1B6E965"/>
<accession>A0A1B6E965</accession>
<proteinExistence type="predicted"/>
<organism evidence="1">
    <name type="scientific">Clastoptera arizonana</name>
    <name type="common">Arizona spittle bug</name>
    <dbReference type="NCBI Taxonomy" id="38151"/>
    <lineage>
        <taxon>Eukaryota</taxon>
        <taxon>Metazoa</taxon>
        <taxon>Ecdysozoa</taxon>
        <taxon>Arthropoda</taxon>
        <taxon>Hexapoda</taxon>
        <taxon>Insecta</taxon>
        <taxon>Pterygota</taxon>
        <taxon>Neoptera</taxon>
        <taxon>Paraneoptera</taxon>
        <taxon>Hemiptera</taxon>
        <taxon>Auchenorrhyncha</taxon>
        <taxon>Cercopoidea</taxon>
        <taxon>Clastopteridae</taxon>
        <taxon>Clastoptera</taxon>
    </lineage>
</organism>
<name>A0A1B6E965_9HEMI</name>